<evidence type="ECO:0000313" key="8">
    <source>
        <dbReference type="Proteomes" id="UP000001847"/>
    </source>
</evidence>
<evidence type="ECO:0000256" key="2">
    <source>
        <dbReference type="ARBA" id="ARBA00022801"/>
    </source>
</evidence>
<reference evidence="7 8" key="1">
    <citation type="journal article" date="2008" name="PLoS ONE">
        <title>Genome sequence of the saprophyte Leptospira biflexa provides insights into the evolution of Leptospira and the pathogenesis of leptospirosis.</title>
        <authorList>
            <person name="Picardeau M."/>
            <person name="Bulach D.M."/>
            <person name="Bouchier C."/>
            <person name="Zuerner R.L."/>
            <person name="Zidane N."/>
            <person name="Wilson P.J."/>
            <person name="Creno S."/>
            <person name="Kuczek E.S."/>
            <person name="Bommezzadri S."/>
            <person name="Davis J.C."/>
            <person name="McGrath A."/>
            <person name="Johnson M.J."/>
            <person name="Boursaux-Eude C."/>
            <person name="Seemann T."/>
            <person name="Rouy Z."/>
            <person name="Coppel R.L."/>
            <person name="Rood J.I."/>
            <person name="Lajus A."/>
            <person name="Davies J.K."/>
            <person name="Medigue C."/>
            <person name="Adler B."/>
        </authorList>
    </citation>
    <scope>NUCLEOTIDE SEQUENCE [LARGE SCALE GENOMIC DNA]</scope>
    <source>
        <strain evidence="8">Patoc 1 / ATCC 23582 / Paris</strain>
    </source>
</reference>
<keyword evidence="4" id="KW-0067">ATP-binding</keyword>
<evidence type="ECO:0000259" key="6">
    <source>
        <dbReference type="PROSITE" id="PS51194"/>
    </source>
</evidence>
<dbReference type="STRING" id="456481.LEPBI_I3440"/>
<dbReference type="InterPro" id="IPR014001">
    <property type="entry name" value="Helicase_ATP-bd"/>
</dbReference>
<protein>
    <submittedName>
        <fullName evidence="7">ATP-dependent RNA helicase</fullName>
    </submittedName>
</protein>
<dbReference type="Pfam" id="PF00271">
    <property type="entry name" value="Helicase_C"/>
    <property type="match status" value="1"/>
</dbReference>
<keyword evidence="2" id="KW-0378">Hydrolase</keyword>
<dbReference type="HOGENOM" id="CLU_013561_0_0_12"/>
<dbReference type="InterPro" id="IPR001650">
    <property type="entry name" value="Helicase_C-like"/>
</dbReference>
<sequence length="948" mass="111213">MMDIPTQLSLDFETTVEPKQSNEYGFLIDEPELGLAKVTKETPTSVELFFESKEIFRTVNKSNRNLHFLNQYPESLRVSEEFPKAMELALTASQLKLTYNFNKLSSLSNSRTRLLPHQIESTFIVANSLKPRFILADEVGLGKTIEAGLAVKELMFRRGLKRVLVVAPSPLLVQWQQEMKNKFNEEFAIVRRRNFVTNGPDHWRNFNKIITSIDFIKNPRYAEEILGTKWDIVVFDEAHRLRRDYSKITRGYLFAEKIARKTECLLLLTATPFRGKLEELFYLMHLVDPNILGPYHTFINDYVVGQKGDLKEKISKVLLRRRKVEVGGFTKRFAKTVRIDLSPIERAFYDETTEYVKREYNMAMGTKNRAIGFVMVVFQKLLDSSVIALLSALQKRKFMLESKFHYMKEHETNLDDWDLDETEGVEDFITELEDEEMSSFQRIKRELFTLNRLIHLGKQIKEDKKTQKLRETLYRLKKEGHKKFIIFTQFRTTQDHLQSVLEPDFKVSPFHGSLSMDEKEVAIQKFKEDYEILICTEAGGEGRNLQFANILFNYDLPWSPLKIEQRIGRIHRFGQKDNVYIFNFASKDTVAERILEVLTNKIRLFEESIGASDDLLGTIEEELDFNSSLMKFITGTKTKEELETEFDLRIQVAQKGFEKLNALVTPKVLDFNLKDYYDHTLEEREWNNQHLEEVVSEGSKFFQNKLPGSLAVTGKGSYEYKNLEGKVKKATFDSDLALTNDSLEFMAFGHPFVEKVTELLTHSNVGRKKKYLYSQNLSQKILFVFQVEFDFSLKRKDLFFIEFDLKKKKSLVVTEKPKEWTEGKTYVPETEIPLSKLEEAFIHCFPIVESEAEIKKEILRKETLSIFQKEEYKVELSHQKTIRQLEEKLMRQEAAYKWDNRPEKKAVLHKTMKEIQRAKDEYTVEMRKIKNGAKIFHRIQLFQTYICI</sequence>
<gene>
    <name evidence="7" type="primary">hepA</name>
    <name evidence="7" type="ordered locus">LEPBI_I3440</name>
</gene>
<keyword evidence="1" id="KW-0547">Nucleotide-binding</keyword>
<dbReference type="PROSITE" id="PS51192">
    <property type="entry name" value="HELICASE_ATP_BIND_1"/>
    <property type="match status" value="1"/>
</dbReference>
<dbReference type="Gene3D" id="3.40.50.300">
    <property type="entry name" value="P-loop containing nucleotide triphosphate hydrolases"/>
    <property type="match status" value="1"/>
</dbReference>
<feature type="domain" description="Helicase ATP-binding" evidence="5">
    <location>
        <begin position="124"/>
        <end position="290"/>
    </location>
</feature>
<evidence type="ECO:0000259" key="5">
    <source>
        <dbReference type="PROSITE" id="PS51192"/>
    </source>
</evidence>
<dbReference type="InterPro" id="IPR057342">
    <property type="entry name" value="DEXDc_RapA"/>
</dbReference>
<keyword evidence="8" id="KW-1185">Reference proteome</keyword>
<organism evidence="7 8">
    <name type="scientific">Leptospira biflexa serovar Patoc (strain Patoc 1 / ATCC 23582 / Paris)</name>
    <dbReference type="NCBI Taxonomy" id="456481"/>
    <lineage>
        <taxon>Bacteria</taxon>
        <taxon>Pseudomonadati</taxon>
        <taxon>Spirochaetota</taxon>
        <taxon>Spirochaetia</taxon>
        <taxon>Leptospirales</taxon>
        <taxon>Leptospiraceae</taxon>
        <taxon>Leptospira</taxon>
    </lineage>
</organism>
<dbReference type="CDD" id="cd18011">
    <property type="entry name" value="DEXDc_RapA"/>
    <property type="match status" value="1"/>
</dbReference>
<dbReference type="GO" id="GO:0005524">
    <property type="term" value="F:ATP binding"/>
    <property type="evidence" value="ECO:0007669"/>
    <property type="project" value="UniProtKB-KW"/>
</dbReference>
<evidence type="ECO:0000256" key="4">
    <source>
        <dbReference type="ARBA" id="ARBA00022840"/>
    </source>
</evidence>
<accession>B0SRW6</accession>
<dbReference type="InterPro" id="IPR049730">
    <property type="entry name" value="SNF2/RAD54-like_C"/>
</dbReference>
<dbReference type="GO" id="GO:0004386">
    <property type="term" value="F:helicase activity"/>
    <property type="evidence" value="ECO:0007669"/>
    <property type="project" value="UniProtKB-KW"/>
</dbReference>
<dbReference type="SMART" id="SM00487">
    <property type="entry name" value="DEXDc"/>
    <property type="match status" value="1"/>
</dbReference>
<dbReference type="SMART" id="SM00490">
    <property type="entry name" value="HELICc"/>
    <property type="match status" value="1"/>
</dbReference>
<dbReference type="GO" id="GO:0016787">
    <property type="term" value="F:hydrolase activity"/>
    <property type="evidence" value="ECO:0007669"/>
    <property type="project" value="UniProtKB-KW"/>
</dbReference>
<feature type="domain" description="Helicase C-terminal" evidence="6">
    <location>
        <begin position="468"/>
        <end position="616"/>
    </location>
</feature>
<dbReference type="EMBL" id="CP000786">
    <property type="protein sequence ID" value="ABZ99501.1"/>
    <property type="molecule type" value="Genomic_DNA"/>
</dbReference>
<dbReference type="InterPro" id="IPR027417">
    <property type="entry name" value="P-loop_NTPase"/>
</dbReference>
<dbReference type="PANTHER" id="PTHR10799">
    <property type="entry name" value="SNF2/RAD54 HELICASE FAMILY"/>
    <property type="match status" value="1"/>
</dbReference>
<dbReference type="Pfam" id="PF00176">
    <property type="entry name" value="SNF2-rel_dom"/>
    <property type="match status" value="1"/>
</dbReference>
<dbReference type="PROSITE" id="PS51194">
    <property type="entry name" value="HELICASE_CTER"/>
    <property type="match status" value="1"/>
</dbReference>
<proteinExistence type="predicted"/>
<keyword evidence="3 7" id="KW-0347">Helicase</keyword>
<dbReference type="InterPro" id="IPR038718">
    <property type="entry name" value="SNF2-like_sf"/>
</dbReference>
<dbReference type="InterPro" id="IPR000330">
    <property type="entry name" value="SNF2_N"/>
</dbReference>
<dbReference type="CDD" id="cd18793">
    <property type="entry name" value="SF2_C_SNF"/>
    <property type="match status" value="1"/>
</dbReference>
<dbReference type="AlphaFoldDB" id="B0SRW6"/>
<name>B0SRW6_LEPBP</name>
<evidence type="ECO:0000313" key="7">
    <source>
        <dbReference type="EMBL" id="ABZ99501.1"/>
    </source>
</evidence>
<evidence type="ECO:0000256" key="1">
    <source>
        <dbReference type="ARBA" id="ARBA00022741"/>
    </source>
</evidence>
<dbReference type="Gene3D" id="3.40.50.10810">
    <property type="entry name" value="Tandem AAA-ATPase domain"/>
    <property type="match status" value="1"/>
</dbReference>
<evidence type="ECO:0000256" key="3">
    <source>
        <dbReference type="ARBA" id="ARBA00022806"/>
    </source>
</evidence>
<dbReference type="KEGG" id="lbi:LEPBI_I3440"/>
<dbReference type="SUPFAM" id="SSF52540">
    <property type="entry name" value="P-loop containing nucleoside triphosphate hydrolases"/>
    <property type="match status" value="2"/>
</dbReference>
<dbReference type="Proteomes" id="UP000001847">
    <property type="component" value="Chromosome I"/>
</dbReference>